<reference evidence="2 3" key="1">
    <citation type="journal article" date="2010" name="Nat. Biotechnol.">
        <title>Genome sequence of the model mushroom Schizophyllum commune.</title>
        <authorList>
            <person name="Ohm R.A."/>
            <person name="de Jong J.F."/>
            <person name="Lugones L.G."/>
            <person name="Aerts A."/>
            <person name="Kothe E."/>
            <person name="Stajich J.E."/>
            <person name="de Vries R.P."/>
            <person name="Record E."/>
            <person name="Levasseur A."/>
            <person name="Baker S.E."/>
            <person name="Bartholomew K.A."/>
            <person name="Coutinho P.M."/>
            <person name="Erdmann S."/>
            <person name="Fowler T.J."/>
            <person name="Gathman A.C."/>
            <person name="Lombard V."/>
            <person name="Henrissat B."/>
            <person name="Knabe N."/>
            <person name="Kuees U."/>
            <person name="Lilly W.W."/>
            <person name="Lindquist E."/>
            <person name="Lucas S."/>
            <person name="Magnuson J.K."/>
            <person name="Piumi F."/>
            <person name="Raudaskoski M."/>
            <person name="Salamov A."/>
            <person name="Schmutz J."/>
            <person name="Schwarze F.W.M.R."/>
            <person name="vanKuyk P.A."/>
            <person name="Horton J.S."/>
            <person name="Grigoriev I.V."/>
            <person name="Woesten H.A.B."/>
        </authorList>
    </citation>
    <scope>NUCLEOTIDE SEQUENCE [LARGE SCALE GENOMIC DNA]</scope>
    <source>
        <strain evidence="3">H4-8 / FGSC 9210</strain>
    </source>
</reference>
<dbReference type="KEGG" id="scm:SCHCO_02493200"/>
<feature type="transmembrane region" description="Helical" evidence="1">
    <location>
        <begin position="104"/>
        <end position="126"/>
    </location>
</feature>
<feature type="transmembrane region" description="Helical" evidence="1">
    <location>
        <begin position="26"/>
        <end position="46"/>
    </location>
</feature>
<proteinExistence type="predicted"/>
<feature type="transmembrane region" description="Helical" evidence="1">
    <location>
        <begin position="172"/>
        <end position="192"/>
    </location>
</feature>
<dbReference type="AlphaFoldDB" id="D8PZP5"/>
<dbReference type="RefSeq" id="XP_003034379.1">
    <property type="nucleotide sequence ID" value="XM_003034333.1"/>
</dbReference>
<dbReference type="HOGENOM" id="CLU_1156957_0_0_1"/>
<evidence type="ECO:0000313" key="3">
    <source>
        <dbReference type="Proteomes" id="UP000007431"/>
    </source>
</evidence>
<sequence length="240" mass="26996">MQDVPRDRFVRPLPSYRRYAHPNLSLYLQDTVIVINQIGVCILLTMRVYALYSRSKKVLTFMLAIAAGLLGLASWAVSDQITWQAPDIPSCHRLATRGSMIRLAAAWEGLLAYDCTMLVLTVYQSFRGRSLCRQVPEPLLRVIVREGAFYFVVMGLCNLGNIMTFYEYLQGCLAGFSSCVSLSVLSHLIFHLHETGHRRARFPTTGTQRSSTLAITHDSNVVFTSHVTAESIGMDTIEWD</sequence>
<keyword evidence="3" id="KW-1185">Reference proteome</keyword>
<dbReference type="VEuPathDB" id="FungiDB:SCHCODRAFT_02493200"/>
<feature type="transmembrane region" description="Helical" evidence="1">
    <location>
        <begin position="147"/>
        <end position="166"/>
    </location>
</feature>
<dbReference type="InParanoid" id="D8PZP5"/>
<feature type="transmembrane region" description="Helical" evidence="1">
    <location>
        <begin position="58"/>
        <end position="77"/>
    </location>
</feature>
<name>D8PZP5_SCHCM</name>
<dbReference type="OMA" id="AHIAVAW"/>
<dbReference type="GeneID" id="9585426"/>
<evidence type="ECO:0000313" key="2">
    <source>
        <dbReference type="EMBL" id="EFI99476.1"/>
    </source>
</evidence>
<dbReference type="EMBL" id="GL377304">
    <property type="protein sequence ID" value="EFI99476.1"/>
    <property type="molecule type" value="Genomic_DNA"/>
</dbReference>
<keyword evidence="1" id="KW-0812">Transmembrane</keyword>
<accession>D8PZP5</accession>
<protein>
    <submittedName>
        <fullName evidence="2">Uncharacterized protein</fullName>
    </submittedName>
</protein>
<dbReference type="OrthoDB" id="2686513at2759"/>
<organism evidence="3">
    <name type="scientific">Schizophyllum commune (strain H4-8 / FGSC 9210)</name>
    <name type="common">Split gill fungus</name>
    <dbReference type="NCBI Taxonomy" id="578458"/>
    <lineage>
        <taxon>Eukaryota</taxon>
        <taxon>Fungi</taxon>
        <taxon>Dikarya</taxon>
        <taxon>Basidiomycota</taxon>
        <taxon>Agaricomycotina</taxon>
        <taxon>Agaricomycetes</taxon>
        <taxon>Agaricomycetidae</taxon>
        <taxon>Agaricales</taxon>
        <taxon>Schizophyllaceae</taxon>
        <taxon>Schizophyllum</taxon>
    </lineage>
</organism>
<evidence type="ECO:0000256" key="1">
    <source>
        <dbReference type="SAM" id="Phobius"/>
    </source>
</evidence>
<keyword evidence="1" id="KW-0472">Membrane</keyword>
<keyword evidence="1" id="KW-1133">Transmembrane helix</keyword>
<dbReference type="Proteomes" id="UP000007431">
    <property type="component" value="Unassembled WGS sequence"/>
</dbReference>
<gene>
    <name evidence="2" type="ORF">SCHCODRAFT_233376</name>
</gene>